<sequence>DNVETRDRCLSDLIRAAPPSRDQARETNIASGCPMFCSLAELITPTLICVMTQCF</sequence>
<name>A0A9W9YX98_9CNID</name>
<keyword evidence="2" id="KW-1185">Reference proteome</keyword>
<comment type="caution">
    <text evidence="1">The sequence shown here is derived from an EMBL/GenBank/DDBJ whole genome shotgun (WGS) entry which is preliminary data.</text>
</comment>
<accession>A0A9W9YX98</accession>
<evidence type="ECO:0000313" key="2">
    <source>
        <dbReference type="Proteomes" id="UP001163046"/>
    </source>
</evidence>
<proteinExistence type="predicted"/>
<feature type="non-terminal residue" evidence="1">
    <location>
        <position position="1"/>
    </location>
</feature>
<dbReference type="AlphaFoldDB" id="A0A9W9YX98"/>
<reference evidence="1" key="1">
    <citation type="submission" date="2023-01" db="EMBL/GenBank/DDBJ databases">
        <title>Genome assembly of the deep-sea coral Lophelia pertusa.</title>
        <authorList>
            <person name="Herrera S."/>
            <person name="Cordes E."/>
        </authorList>
    </citation>
    <scope>NUCLEOTIDE SEQUENCE</scope>
    <source>
        <strain evidence="1">USNM1676648</strain>
        <tissue evidence="1">Polyp</tissue>
    </source>
</reference>
<organism evidence="1 2">
    <name type="scientific">Desmophyllum pertusum</name>
    <dbReference type="NCBI Taxonomy" id="174260"/>
    <lineage>
        <taxon>Eukaryota</taxon>
        <taxon>Metazoa</taxon>
        <taxon>Cnidaria</taxon>
        <taxon>Anthozoa</taxon>
        <taxon>Hexacorallia</taxon>
        <taxon>Scleractinia</taxon>
        <taxon>Caryophylliina</taxon>
        <taxon>Caryophylliidae</taxon>
        <taxon>Desmophyllum</taxon>
    </lineage>
</organism>
<protein>
    <submittedName>
        <fullName evidence="1">Uncharacterized protein</fullName>
    </submittedName>
</protein>
<dbReference type="EMBL" id="MU826972">
    <property type="protein sequence ID" value="KAJ7369429.1"/>
    <property type="molecule type" value="Genomic_DNA"/>
</dbReference>
<dbReference type="Proteomes" id="UP001163046">
    <property type="component" value="Unassembled WGS sequence"/>
</dbReference>
<dbReference type="OrthoDB" id="1737200at2759"/>
<gene>
    <name evidence="1" type="ORF">OS493_039048</name>
</gene>
<evidence type="ECO:0000313" key="1">
    <source>
        <dbReference type="EMBL" id="KAJ7369429.1"/>
    </source>
</evidence>